<dbReference type="Proteomes" id="UP000284706">
    <property type="component" value="Unassembled WGS sequence"/>
</dbReference>
<reference evidence="2 3" key="1">
    <citation type="journal article" date="2018" name="Evol. Lett.">
        <title>Horizontal gene cluster transfer increased hallucinogenic mushroom diversity.</title>
        <authorList>
            <person name="Reynolds H.T."/>
            <person name="Vijayakumar V."/>
            <person name="Gluck-Thaler E."/>
            <person name="Korotkin H.B."/>
            <person name="Matheny P.B."/>
            <person name="Slot J.C."/>
        </authorList>
    </citation>
    <scope>NUCLEOTIDE SEQUENCE [LARGE SCALE GENOMIC DNA]</scope>
    <source>
        <strain evidence="2 3">SRW20</strain>
    </source>
</reference>
<dbReference type="PANTHER" id="PTHR18934:SF145">
    <property type="entry name" value="ATP-DEPENDENT RNA HELICASE DHX57-RELATED"/>
    <property type="match status" value="1"/>
</dbReference>
<proteinExistence type="predicted"/>
<dbReference type="InterPro" id="IPR011709">
    <property type="entry name" value="DEAD-box_helicase_OB_fold"/>
</dbReference>
<dbReference type="STRING" id="231916.A0A409Y6X4"/>
<dbReference type="GO" id="GO:0004386">
    <property type="term" value="F:helicase activity"/>
    <property type="evidence" value="ECO:0007669"/>
    <property type="project" value="TreeGrafter"/>
</dbReference>
<dbReference type="InParanoid" id="A0A409Y6X4"/>
<comment type="caution">
    <text evidence="2">The sequence shown here is derived from an EMBL/GenBank/DDBJ whole genome shotgun (WGS) entry which is preliminary data.</text>
</comment>
<protein>
    <recommendedName>
        <fullName evidence="1">Helicase-associated domain-containing protein</fullName>
    </recommendedName>
</protein>
<sequence length="334" mass="37201">MGRLLSKLPTDVHLGKFLLISTVFGCLDPALTIAATLNSKSPFVAPLGLEQEADRAKNSFRVENSDFLTIHNAFSSWRRACANPGIVRKFCRSNFLSHQNLQQIEDLRQQFLGYLIDSSFIQVDKSLVRELSRARYSRNRTRFVTVPSELDVNSNKPALIHAALAAGLYPKILSIDAKTGKLLTISNNQAASFHPTSVNFGRNALDFGVSYLTYFTLMHSKKLYAWETGPVDDLSILLLCGEADHKLISDSVSIDRKIRFSIPPKTHIALKILREKINAILAQQYQGRALTDMQLKWMETCLLALSKIKLAAADEPAIGIRLVSETQPLTASRS</sequence>
<feature type="domain" description="Helicase-associated" evidence="1">
    <location>
        <begin position="1"/>
        <end position="71"/>
    </location>
</feature>
<dbReference type="GO" id="GO:0003723">
    <property type="term" value="F:RNA binding"/>
    <property type="evidence" value="ECO:0007669"/>
    <property type="project" value="TreeGrafter"/>
</dbReference>
<keyword evidence="3" id="KW-1185">Reference proteome</keyword>
<dbReference type="OrthoDB" id="5600252at2759"/>
<dbReference type="SMART" id="SM00847">
    <property type="entry name" value="HA2"/>
    <property type="match status" value="1"/>
</dbReference>
<organism evidence="2 3">
    <name type="scientific">Gymnopilus dilepis</name>
    <dbReference type="NCBI Taxonomy" id="231916"/>
    <lineage>
        <taxon>Eukaryota</taxon>
        <taxon>Fungi</taxon>
        <taxon>Dikarya</taxon>
        <taxon>Basidiomycota</taxon>
        <taxon>Agaricomycotina</taxon>
        <taxon>Agaricomycetes</taxon>
        <taxon>Agaricomycetidae</taxon>
        <taxon>Agaricales</taxon>
        <taxon>Agaricineae</taxon>
        <taxon>Hymenogastraceae</taxon>
        <taxon>Gymnopilus</taxon>
    </lineage>
</organism>
<evidence type="ECO:0000259" key="1">
    <source>
        <dbReference type="SMART" id="SM00847"/>
    </source>
</evidence>
<dbReference type="PANTHER" id="PTHR18934">
    <property type="entry name" value="ATP-DEPENDENT RNA HELICASE"/>
    <property type="match status" value="1"/>
</dbReference>
<dbReference type="Pfam" id="PF07717">
    <property type="entry name" value="OB_NTP_bind"/>
    <property type="match status" value="1"/>
</dbReference>
<evidence type="ECO:0000313" key="3">
    <source>
        <dbReference type="Proteomes" id="UP000284706"/>
    </source>
</evidence>
<gene>
    <name evidence="2" type="ORF">CVT26_010040</name>
</gene>
<name>A0A409Y6X4_9AGAR</name>
<accession>A0A409Y6X4</accession>
<dbReference type="InterPro" id="IPR007502">
    <property type="entry name" value="Helicase-assoc_dom"/>
</dbReference>
<dbReference type="Gene3D" id="1.20.120.1080">
    <property type="match status" value="1"/>
</dbReference>
<dbReference type="AlphaFoldDB" id="A0A409Y6X4"/>
<dbReference type="Pfam" id="PF21010">
    <property type="entry name" value="HA2_C"/>
    <property type="match status" value="1"/>
</dbReference>
<dbReference type="EMBL" id="NHYE01001098">
    <property type="protein sequence ID" value="PPQ98740.1"/>
    <property type="molecule type" value="Genomic_DNA"/>
</dbReference>
<evidence type="ECO:0000313" key="2">
    <source>
        <dbReference type="EMBL" id="PPQ98740.1"/>
    </source>
</evidence>